<feature type="domain" description="Microcystin LR degradation protein MlrC C-terminal" evidence="2">
    <location>
        <begin position="310"/>
        <end position="489"/>
    </location>
</feature>
<keyword evidence="1" id="KW-0482">Metalloprotease</keyword>
<dbReference type="GO" id="GO:0046872">
    <property type="term" value="F:metal ion binding"/>
    <property type="evidence" value="ECO:0007669"/>
    <property type="project" value="UniProtKB-KW"/>
</dbReference>
<dbReference type="RefSeq" id="WP_094838771.1">
    <property type="nucleotide sequence ID" value="NZ_NEVQ01000020.1"/>
</dbReference>
<comment type="cofactor">
    <cofactor evidence="1">
        <name>Zn(2+)</name>
        <dbReference type="ChEBI" id="CHEBI:29105"/>
    </cofactor>
    <text evidence="1">Binds 1 zinc ion per subunit.</text>
</comment>
<dbReference type="Pfam" id="PF07171">
    <property type="entry name" value="MlrC_C"/>
    <property type="match status" value="1"/>
</dbReference>
<evidence type="ECO:0000259" key="3">
    <source>
        <dbReference type="Pfam" id="PF07364"/>
    </source>
</evidence>
<organism evidence="4 5">
    <name type="scientific">Bordetella genomosp. 4</name>
    <dbReference type="NCBI Taxonomy" id="463044"/>
    <lineage>
        <taxon>Bacteria</taxon>
        <taxon>Pseudomonadati</taxon>
        <taxon>Pseudomonadota</taxon>
        <taxon>Betaproteobacteria</taxon>
        <taxon>Burkholderiales</taxon>
        <taxon>Alcaligenaceae</taxon>
        <taxon>Bordetella</taxon>
    </lineage>
</organism>
<evidence type="ECO:0000313" key="5">
    <source>
        <dbReference type="Proteomes" id="UP000216885"/>
    </source>
</evidence>
<protein>
    <recommendedName>
        <fullName evidence="1">Microcystinase C</fullName>
        <shortName evidence="1">MlrC</shortName>
    </recommendedName>
</protein>
<dbReference type="InterPro" id="IPR015995">
    <property type="entry name" value="MlrC_N"/>
</dbReference>
<keyword evidence="1" id="KW-0645">Protease</keyword>
<proteinExistence type="inferred from homology"/>
<dbReference type="Pfam" id="PF07364">
    <property type="entry name" value="DUF1485"/>
    <property type="match status" value="1"/>
</dbReference>
<accession>A0A261TTJ9</accession>
<dbReference type="InterPro" id="IPR010799">
    <property type="entry name" value="MlrC_C"/>
</dbReference>
<evidence type="ECO:0000313" key="4">
    <source>
        <dbReference type="EMBL" id="OZI52959.1"/>
    </source>
</evidence>
<evidence type="ECO:0000256" key="1">
    <source>
        <dbReference type="PIRNR" id="PIRNR012702"/>
    </source>
</evidence>
<name>A0A261TTJ9_9BORD</name>
<reference evidence="4 5" key="1">
    <citation type="submission" date="2017-05" db="EMBL/GenBank/DDBJ databases">
        <title>Complete and WGS of Bordetella genogroups.</title>
        <authorList>
            <person name="Spilker T."/>
            <person name="LiPuma J."/>
        </authorList>
    </citation>
    <scope>NUCLEOTIDE SEQUENCE [LARGE SCALE GENOMIC DNA]</scope>
    <source>
        <strain evidence="4 5">AU9919</strain>
    </source>
</reference>
<gene>
    <name evidence="4" type="ORF">CAL20_20080</name>
</gene>
<dbReference type="GO" id="GO:0006508">
    <property type="term" value="P:proteolysis"/>
    <property type="evidence" value="ECO:0007669"/>
    <property type="project" value="UniProtKB-KW"/>
</dbReference>
<keyword evidence="5" id="KW-1185">Reference proteome</keyword>
<comment type="similarity">
    <text evidence="1">Belongs to the peptidase M81 family.</text>
</comment>
<comment type="caution">
    <text evidence="4">The sequence shown here is derived from an EMBL/GenBank/DDBJ whole genome shotgun (WGS) entry which is preliminary data.</text>
</comment>
<feature type="domain" description="Microcystin LR degradation protein MlrC N-terminal" evidence="3">
    <location>
        <begin position="7"/>
        <end position="300"/>
    </location>
</feature>
<dbReference type="PIRSF" id="PIRSF012702">
    <property type="entry name" value="UCP012702"/>
    <property type="match status" value="1"/>
</dbReference>
<dbReference type="InterPro" id="IPR009197">
    <property type="entry name" value="MlrC"/>
</dbReference>
<dbReference type="GO" id="GO:0008237">
    <property type="term" value="F:metallopeptidase activity"/>
    <property type="evidence" value="ECO:0007669"/>
    <property type="project" value="UniProtKB-KW"/>
</dbReference>
<comment type="function">
    <text evidence="1">Involved in peptidolytic degradation of cyclic heptapeptide hepatotoxin microcystin (MC).</text>
</comment>
<evidence type="ECO:0000259" key="2">
    <source>
        <dbReference type="Pfam" id="PF07171"/>
    </source>
</evidence>
<dbReference type="EMBL" id="NEVQ01000020">
    <property type="protein sequence ID" value="OZI52959.1"/>
    <property type="molecule type" value="Genomic_DNA"/>
</dbReference>
<sequence length="514" mass="55798">MSSKTPKVAVLGFHLEANAFSPLSVEQDFRAQCWEEGETITELARSVSRLPSEVTGFYARMDELGPWTPAPLIVVGAPPGGPASASVWATFVAEVERRLVAAMPVDAVYVANHGASSAEGEDDTEGVLALRLRNIVGPDVPIIATHDLHCNVSEETVDALDALIAYRTNPHVDQRERAADAADMIHEMLDGTRMETAYIRLPLTPPSVTLLTSSGPYADMVAMGTRLTQKRGEGPIAHVSVCAGFVFSDLPKCGVTITVTSRGDLQAARRTALQVARAGWADRARYVANTISVERAVELARDANKPLLFADVADNPGGGGRGNTSWLLKAFDEAHIPNVVLGMFVDPALVAEAGQLGVGAEFDAVFNREESLYSRRYTSRARVLKLTDGEGMGRRGIMRGRKFSLGPTCLLELLESGMLVVVGSLRRQLAEPAILEMHDIDIAHAGHVIVKSRGHYRAGFDEFFPDERIHDVDSPGLTTPNLKQVDFKRLPRPVWPLDNDAVWHEPAWASEVTD</sequence>
<dbReference type="Proteomes" id="UP000216885">
    <property type="component" value="Unassembled WGS sequence"/>
</dbReference>
<keyword evidence="1" id="KW-0378">Hydrolase</keyword>
<dbReference type="AlphaFoldDB" id="A0A261TTJ9"/>
<keyword evidence="1" id="KW-0479">Metal-binding</keyword>